<feature type="non-terminal residue" evidence="1">
    <location>
        <position position="108"/>
    </location>
</feature>
<reference evidence="2" key="1">
    <citation type="submission" date="2022-10" db="EMBL/GenBank/DDBJ databases">
        <title>Genome assembly of Pristionchus species.</title>
        <authorList>
            <person name="Yoshida K."/>
            <person name="Sommer R.J."/>
        </authorList>
    </citation>
    <scope>NUCLEOTIDE SEQUENCE [LARGE SCALE GENOMIC DNA]</scope>
    <source>
        <strain evidence="2">RS5460</strain>
    </source>
</reference>
<organism evidence="1 2">
    <name type="scientific">Pristionchus mayeri</name>
    <dbReference type="NCBI Taxonomy" id="1317129"/>
    <lineage>
        <taxon>Eukaryota</taxon>
        <taxon>Metazoa</taxon>
        <taxon>Ecdysozoa</taxon>
        <taxon>Nematoda</taxon>
        <taxon>Chromadorea</taxon>
        <taxon>Rhabditida</taxon>
        <taxon>Rhabditina</taxon>
        <taxon>Diplogasteromorpha</taxon>
        <taxon>Diplogasteroidea</taxon>
        <taxon>Neodiplogasteridae</taxon>
        <taxon>Pristionchus</taxon>
    </lineage>
</organism>
<accession>A0AAN5C8F2</accession>
<dbReference type="Proteomes" id="UP001328107">
    <property type="component" value="Unassembled WGS sequence"/>
</dbReference>
<keyword evidence="2" id="KW-1185">Reference proteome</keyword>
<sequence length="108" mass="12074">MKYLHTFSRTCEGSSRKYTSLFSFSVNWPGPESIALIVPEIIASSFLMTNSWPSEETRRTYSESGPARLPYLESANDMTLEDGLRVPDEAWLVQHSGSQGSHVSSTQI</sequence>
<protein>
    <submittedName>
        <fullName evidence="1">Uncharacterized protein</fullName>
    </submittedName>
</protein>
<proteinExistence type="predicted"/>
<gene>
    <name evidence="1" type="ORF">PMAYCL1PPCAC_04730</name>
</gene>
<evidence type="ECO:0000313" key="1">
    <source>
        <dbReference type="EMBL" id="GMR34535.1"/>
    </source>
</evidence>
<dbReference type="AlphaFoldDB" id="A0AAN5C8F2"/>
<comment type="caution">
    <text evidence="1">The sequence shown here is derived from an EMBL/GenBank/DDBJ whole genome shotgun (WGS) entry which is preliminary data.</text>
</comment>
<name>A0AAN5C8F2_9BILA</name>
<dbReference type="EMBL" id="BTRK01000002">
    <property type="protein sequence ID" value="GMR34535.1"/>
    <property type="molecule type" value="Genomic_DNA"/>
</dbReference>
<evidence type="ECO:0000313" key="2">
    <source>
        <dbReference type="Proteomes" id="UP001328107"/>
    </source>
</evidence>